<organism evidence="2 3">
    <name type="scientific">Caenorhabditis tropicalis</name>
    <dbReference type="NCBI Taxonomy" id="1561998"/>
    <lineage>
        <taxon>Eukaryota</taxon>
        <taxon>Metazoa</taxon>
        <taxon>Ecdysozoa</taxon>
        <taxon>Nematoda</taxon>
        <taxon>Chromadorea</taxon>
        <taxon>Rhabditida</taxon>
        <taxon>Rhabditina</taxon>
        <taxon>Rhabditomorpha</taxon>
        <taxon>Rhabditoidea</taxon>
        <taxon>Rhabditidae</taxon>
        <taxon>Peloderinae</taxon>
        <taxon>Caenorhabditis</taxon>
    </lineage>
</organism>
<feature type="transmembrane region" description="Helical" evidence="1">
    <location>
        <begin position="28"/>
        <end position="50"/>
    </location>
</feature>
<proteinExistence type="predicted"/>
<evidence type="ECO:0000313" key="2">
    <source>
        <dbReference type="Proteomes" id="UP000095282"/>
    </source>
</evidence>
<dbReference type="WBParaSite" id="Csp11.Scaffold533.g3192.t1">
    <property type="protein sequence ID" value="Csp11.Scaffold533.g3192.t1"/>
    <property type="gene ID" value="Csp11.Scaffold533.g3192"/>
</dbReference>
<evidence type="ECO:0000256" key="1">
    <source>
        <dbReference type="SAM" id="Phobius"/>
    </source>
</evidence>
<dbReference type="PANTHER" id="PTHR47922:SF1">
    <property type="entry name" value="SERPENTINE RECEPTOR, CLASS H"/>
    <property type="match status" value="1"/>
</dbReference>
<name>A0A1I7T7K3_9PELO</name>
<keyword evidence="1" id="KW-1133">Transmembrane helix</keyword>
<accession>A0A1I7T7K3</accession>
<protein>
    <submittedName>
        <fullName evidence="3">Col_cuticle_N domain-containing protein</fullName>
    </submittedName>
</protein>
<dbReference type="AlphaFoldDB" id="A0A1I7T7K3"/>
<evidence type="ECO:0000313" key="3">
    <source>
        <dbReference type="WBParaSite" id="Csp11.Scaffold533.g3192.t1"/>
    </source>
</evidence>
<reference evidence="3" key="1">
    <citation type="submission" date="2016-11" db="UniProtKB">
        <authorList>
            <consortium name="WormBaseParasite"/>
        </authorList>
    </citation>
    <scope>IDENTIFICATION</scope>
</reference>
<sequence>MASSQLIFCNRVFLIMNMYKAFRTIRQIILEVLVYVFVGLMPLSTIPVVWKITPDQEKSKRAIIEVKTVYGTIQNNIPELPSLSKLCL</sequence>
<dbReference type="PANTHER" id="PTHR47922">
    <property type="entry name" value="SERPENTINE RECEPTOR, CLASS H"/>
    <property type="match status" value="1"/>
</dbReference>
<keyword evidence="2" id="KW-1185">Reference proteome</keyword>
<keyword evidence="1" id="KW-0812">Transmembrane</keyword>
<dbReference type="Proteomes" id="UP000095282">
    <property type="component" value="Unplaced"/>
</dbReference>
<keyword evidence="1" id="KW-0472">Membrane</keyword>